<feature type="transmembrane region" description="Helical" evidence="1">
    <location>
        <begin position="46"/>
        <end position="66"/>
    </location>
</feature>
<proteinExistence type="evidence at transcript level"/>
<keyword evidence="1" id="KW-1133">Transmembrane helix</keyword>
<keyword evidence="1" id="KW-0472">Membrane</keyword>
<protein>
    <recommendedName>
        <fullName evidence="3">Transmembrane protein</fullName>
    </recommendedName>
</protein>
<keyword evidence="1" id="KW-0812">Transmembrane</keyword>
<evidence type="ECO:0000313" key="2">
    <source>
        <dbReference type="EMBL" id="AFK33828.1"/>
    </source>
</evidence>
<sequence>MEGSSANCICCSLIKPCSSLVKLTKCHKRPLGPVFILLLQHDKKNVLKGTVFGFILMFLVHTFYAFNNVRKRQLPQLFIT</sequence>
<evidence type="ECO:0008006" key="3">
    <source>
        <dbReference type="Google" id="ProtNLM"/>
    </source>
</evidence>
<accession>I3S0N6</accession>
<dbReference type="AlphaFoldDB" id="I3S0N6"/>
<name>I3S0N6_MEDTR</name>
<reference evidence="2" key="1">
    <citation type="submission" date="2012-05" db="EMBL/GenBank/DDBJ databases">
        <authorList>
            <person name="Krishnakumar V."/>
            <person name="Cheung F."/>
            <person name="Xiao Y."/>
            <person name="Chan A."/>
            <person name="Moskal W.A."/>
            <person name="Town C.D."/>
        </authorList>
    </citation>
    <scope>NUCLEOTIDE SEQUENCE</scope>
</reference>
<organism evidence="2">
    <name type="scientific">Medicago truncatula</name>
    <name type="common">Barrel medic</name>
    <name type="synonym">Medicago tribuloides</name>
    <dbReference type="NCBI Taxonomy" id="3880"/>
    <lineage>
        <taxon>Eukaryota</taxon>
        <taxon>Viridiplantae</taxon>
        <taxon>Streptophyta</taxon>
        <taxon>Embryophyta</taxon>
        <taxon>Tracheophyta</taxon>
        <taxon>Spermatophyta</taxon>
        <taxon>Magnoliopsida</taxon>
        <taxon>eudicotyledons</taxon>
        <taxon>Gunneridae</taxon>
        <taxon>Pentapetalae</taxon>
        <taxon>rosids</taxon>
        <taxon>fabids</taxon>
        <taxon>Fabales</taxon>
        <taxon>Fabaceae</taxon>
        <taxon>Papilionoideae</taxon>
        <taxon>50 kb inversion clade</taxon>
        <taxon>NPAAA clade</taxon>
        <taxon>Hologalegina</taxon>
        <taxon>IRL clade</taxon>
        <taxon>Trifolieae</taxon>
        <taxon>Medicago</taxon>
    </lineage>
</organism>
<dbReference type="EMBL" id="BT134033">
    <property type="protein sequence ID" value="AFK33828.1"/>
    <property type="molecule type" value="mRNA"/>
</dbReference>
<evidence type="ECO:0000256" key="1">
    <source>
        <dbReference type="SAM" id="Phobius"/>
    </source>
</evidence>